<dbReference type="KEGG" id="schv:BRCON_1388"/>
<evidence type="ECO:0000313" key="2">
    <source>
        <dbReference type="EMBL" id="AXA36165.1"/>
    </source>
</evidence>
<dbReference type="Proteomes" id="UP000262583">
    <property type="component" value="Chromosome"/>
</dbReference>
<name>A0A2Z4Y6Y8_SUMC1</name>
<protein>
    <submittedName>
        <fullName evidence="2">Uncharacterized protein</fullName>
    </submittedName>
</protein>
<organism evidence="2 3">
    <name type="scientific">Sumerlaea chitinivorans</name>
    <dbReference type="NCBI Taxonomy" id="2250252"/>
    <lineage>
        <taxon>Bacteria</taxon>
        <taxon>Candidatus Sumerlaeota</taxon>
        <taxon>Candidatus Sumerlaeia</taxon>
        <taxon>Candidatus Sumerlaeales</taxon>
        <taxon>Candidatus Sumerlaeaceae</taxon>
        <taxon>Candidatus Sumerlaea</taxon>
    </lineage>
</organism>
<dbReference type="EMBL" id="CP030759">
    <property type="protein sequence ID" value="AXA36165.1"/>
    <property type="molecule type" value="Genomic_DNA"/>
</dbReference>
<sequence length="59" mass="6814">MNDNEPQISEKCISWMQSLWVCQAVRKNKKHGGRDLLSPATRWIGDSSASDLPRMRRLD</sequence>
<evidence type="ECO:0000256" key="1">
    <source>
        <dbReference type="SAM" id="MobiDB-lite"/>
    </source>
</evidence>
<gene>
    <name evidence="2" type="ORF">BRCON_1388</name>
</gene>
<evidence type="ECO:0000313" key="3">
    <source>
        <dbReference type="Proteomes" id="UP000262583"/>
    </source>
</evidence>
<feature type="region of interest" description="Disordered" evidence="1">
    <location>
        <begin position="31"/>
        <end position="59"/>
    </location>
</feature>
<reference evidence="2 3" key="1">
    <citation type="submission" date="2018-05" db="EMBL/GenBank/DDBJ databases">
        <title>A metagenomic window into the 2 km-deep terrestrial subsurface aquifer revealed taxonomically and functionally diverse microbial community comprising novel uncultured bacterial lineages.</title>
        <authorList>
            <person name="Kadnikov V.V."/>
            <person name="Mardanov A.V."/>
            <person name="Beletsky A.V."/>
            <person name="Banks D."/>
            <person name="Pimenov N.V."/>
            <person name="Frank Y.A."/>
            <person name="Karnachuk O.V."/>
            <person name="Ravin N.V."/>
        </authorList>
    </citation>
    <scope>NUCLEOTIDE SEQUENCE [LARGE SCALE GENOMIC DNA]</scope>
    <source>
        <strain evidence="2">BY</strain>
    </source>
</reference>
<accession>A0A2Z4Y6Y8</accession>
<proteinExistence type="predicted"/>
<dbReference type="AlphaFoldDB" id="A0A2Z4Y6Y8"/>